<dbReference type="PROSITE" id="PS51257">
    <property type="entry name" value="PROKAR_LIPOPROTEIN"/>
    <property type="match status" value="1"/>
</dbReference>
<organism evidence="2 3">
    <name type="scientific">Kaistella pullorum</name>
    <dbReference type="NCBI Taxonomy" id="2763074"/>
    <lineage>
        <taxon>Bacteria</taxon>
        <taxon>Pseudomonadati</taxon>
        <taxon>Bacteroidota</taxon>
        <taxon>Flavobacteriia</taxon>
        <taxon>Flavobacteriales</taxon>
        <taxon>Weeksellaceae</taxon>
        <taxon>Chryseobacterium group</taxon>
        <taxon>Kaistella</taxon>
    </lineage>
</organism>
<dbReference type="RefSeq" id="WP_251833402.1">
    <property type="nucleotide sequence ID" value="NZ_JACSPS010000002.1"/>
</dbReference>
<sequence>MKTFNKYFVLILPIILASVILISCERSETNDDQVAPPAATGFFWRENDMNAALKTAGSSELRTQFKSIFAFTGATTSSGTVFEINLSGTAVGTYDIGTAGNALYFNGFGSTSGGKIIITKNDGSKASGTFEASGTGGTASKVYGTFTDIPVK</sequence>
<keyword evidence="3" id="KW-1185">Reference proteome</keyword>
<keyword evidence="1" id="KW-0812">Transmembrane</keyword>
<reference evidence="2 3" key="1">
    <citation type="submission" date="2020-08" db="EMBL/GenBank/DDBJ databases">
        <title>A Genomic Blueprint of the Chicken Gut Microbiome.</title>
        <authorList>
            <person name="Gilroy R."/>
            <person name="Ravi A."/>
            <person name="Getino M."/>
            <person name="Pursley I."/>
            <person name="Horton D.L."/>
            <person name="Alikhan N.-F."/>
            <person name="Baker D."/>
            <person name="Gharbi K."/>
            <person name="Hall N."/>
            <person name="Watson M."/>
            <person name="Adriaenssens E.M."/>
            <person name="Foster-Nyarko E."/>
            <person name="Jarju S."/>
            <person name="Secka A."/>
            <person name="Antonio M."/>
            <person name="Oren A."/>
            <person name="Chaudhuri R."/>
            <person name="La Ragione R.M."/>
            <person name="Hildebrand F."/>
            <person name="Pallen M.J."/>
        </authorList>
    </citation>
    <scope>NUCLEOTIDE SEQUENCE [LARGE SCALE GENOMIC DNA]</scope>
    <source>
        <strain evidence="2 3">Sa1CVA4</strain>
    </source>
</reference>
<evidence type="ECO:0000256" key="1">
    <source>
        <dbReference type="SAM" id="Phobius"/>
    </source>
</evidence>
<gene>
    <name evidence="2" type="ORF">H9628_06960</name>
</gene>
<name>A0ABR8WMT2_9FLAO</name>
<evidence type="ECO:0000313" key="3">
    <source>
        <dbReference type="Proteomes" id="UP000626242"/>
    </source>
</evidence>
<dbReference type="Proteomes" id="UP000626242">
    <property type="component" value="Unassembled WGS sequence"/>
</dbReference>
<evidence type="ECO:0008006" key="4">
    <source>
        <dbReference type="Google" id="ProtNLM"/>
    </source>
</evidence>
<dbReference type="EMBL" id="JACSPS010000002">
    <property type="protein sequence ID" value="MBD8018207.1"/>
    <property type="molecule type" value="Genomic_DNA"/>
</dbReference>
<comment type="caution">
    <text evidence="2">The sequence shown here is derived from an EMBL/GenBank/DDBJ whole genome shotgun (WGS) entry which is preliminary data.</text>
</comment>
<keyword evidence="1" id="KW-0472">Membrane</keyword>
<keyword evidence="1" id="KW-1133">Transmembrane helix</keyword>
<proteinExistence type="predicted"/>
<protein>
    <recommendedName>
        <fullName evidence="4">Lipoprotein</fullName>
    </recommendedName>
</protein>
<accession>A0ABR8WMT2</accession>
<evidence type="ECO:0000313" key="2">
    <source>
        <dbReference type="EMBL" id="MBD8018207.1"/>
    </source>
</evidence>
<feature type="transmembrane region" description="Helical" evidence="1">
    <location>
        <begin position="7"/>
        <end position="23"/>
    </location>
</feature>